<feature type="compositionally biased region" description="Polar residues" evidence="2">
    <location>
        <begin position="151"/>
        <end position="171"/>
    </location>
</feature>
<evidence type="ECO:0000256" key="2">
    <source>
        <dbReference type="SAM" id="MobiDB-lite"/>
    </source>
</evidence>
<dbReference type="OrthoDB" id="4025341at2759"/>
<gene>
    <name evidence="4" type="ordered locus">DEHA2D09724g</name>
</gene>
<dbReference type="OMA" id="HISEYLH"/>
<dbReference type="InterPro" id="IPR029330">
    <property type="entry name" value="Bbp1_C"/>
</dbReference>
<reference evidence="4 5" key="1">
    <citation type="journal article" date="2004" name="Nature">
        <title>Genome evolution in yeasts.</title>
        <authorList>
            <consortium name="Genolevures"/>
            <person name="Dujon B."/>
            <person name="Sherman D."/>
            <person name="Fischer G."/>
            <person name="Durrens P."/>
            <person name="Casaregola S."/>
            <person name="Lafontaine I."/>
            <person name="de Montigny J."/>
            <person name="Marck C."/>
            <person name="Neuveglise C."/>
            <person name="Talla E."/>
            <person name="Goffard N."/>
            <person name="Frangeul L."/>
            <person name="Aigle M."/>
            <person name="Anthouard V."/>
            <person name="Babour A."/>
            <person name="Barbe V."/>
            <person name="Barnay S."/>
            <person name="Blanchin S."/>
            <person name="Beckerich J.M."/>
            <person name="Beyne E."/>
            <person name="Bleykasten C."/>
            <person name="Boisrame A."/>
            <person name="Boyer J."/>
            <person name="Cattolico L."/>
            <person name="Confanioleri F."/>
            <person name="de Daruvar A."/>
            <person name="Despons L."/>
            <person name="Fabre E."/>
            <person name="Fairhead C."/>
            <person name="Ferry-Dumazet H."/>
            <person name="Groppi A."/>
            <person name="Hantraye F."/>
            <person name="Hennequin C."/>
            <person name="Jauniaux N."/>
            <person name="Joyet P."/>
            <person name="Kachouri R."/>
            <person name="Kerrest A."/>
            <person name="Koszul R."/>
            <person name="Lemaire M."/>
            <person name="Lesur I."/>
            <person name="Ma L."/>
            <person name="Muller H."/>
            <person name="Nicaud J.M."/>
            <person name="Nikolski M."/>
            <person name="Oztas S."/>
            <person name="Ozier-Kalogeropoulos O."/>
            <person name="Pellenz S."/>
            <person name="Potier S."/>
            <person name="Richard G.F."/>
            <person name="Straub M.L."/>
            <person name="Suleau A."/>
            <person name="Swennene D."/>
            <person name="Tekaia F."/>
            <person name="Wesolowski-Louvel M."/>
            <person name="Westhof E."/>
            <person name="Wirth B."/>
            <person name="Zeniou-Meyer M."/>
            <person name="Zivanovic I."/>
            <person name="Bolotin-Fukuhara M."/>
            <person name="Thierry A."/>
            <person name="Bouchier C."/>
            <person name="Caudron B."/>
            <person name="Scarpelli C."/>
            <person name="Gaillardin C."/>
            <person name="Weissenbach J."/>
            <person name="Wincker P."/>
            <person name="Souciet J.L."/>
        </authorList>
    </citation>
    <scope>NUCLEOTIDE SEQUENCE [LARGE SCALE GENOMIC DNA]</scope>
    <source>
        <strain evidence="5">ATCC 36239 / CBS 767 / BCRC 21394 / JCM 1990 / NBRC 0083 / IGC 2968</strain>
    </source>
</reference>
<keyword evidence="1" id="KW-0175">Coiled coil</keyword>
<dbReference type="KEGG" id="dha:DEHA2D09724g"/>
<dbReference type="AlphaFoldDB" id="Q6BSD2"/>
<dbReference type="FunCoup" id="Q6BSD2">
    <property type="interactions" value="96"/>
</dbReference>
<proteinExistence type="predicted"/>
<dbReference type="Pfam" id="PF15272">
    <property type="entry name" value="BBP1_C"/>
    <property type="match status" value="1"/>
</dbReference>
<keyword evidence="5" id="KW-1185">Reference proteome</keyword>
<dbReference type="Proteomes" id="UP000000599">
    <property type="component" value="Chromosome D"/>
</dbReference>
<evidence type="ECO:0000256" key="1">
    <source>
        <dbReference type="SAM" id="Coils"/>
    </source>
</evidence>
<accession>Q6BSD2</accession>
<sequence>MDITTILTKKRYISMETPKKGIISKALSSIFGATSPLANEPTVDYNNTIQTYPRYNEDTISTQASQRPYRSQNAEIIDNYDRQDTHDFLDKRGRSSRDSQYKDLFSDHYIIDSQVLDDSDDELNSDIDYIFNRYNHTNDVVNNLPERVPTSLPTNILNKETPGSRTGTQKRLPTDYPGRYPSPSASKRESFERKYVGSIDNDMRNLEREINLENDITTAQLNAKYNKYTPTYADRMYKGPGDDDRMATKNDKRLREIVDRVSDRNKFLNELNAYVDLNDQVEVPTDINEKYKALREEYIKELTNCQNFYKAYYKLVFKYRNLKKRISRSSTTTIREKINLIKSTSHQSSIRIICDNLLTELDKNDKTIAHYQNELAIANSKIKHLEDRLAERGPASNR</sequence>
<dbReference type="VEuPathDB" id="FungiDB:DEHA2D09724g"/>
<name>Q6BSD2_DEBHA</name>
<dbReference type="HOGENOM" id="CLU_044220_0_0_1"/>
<feature type="domain" description="Spindle pole body component Bbp1 C-terminal" evidence="3">
    <location>
        <begin position="256"/>
        <end position="391"/>
    </location>
</feature>
<dbReference type="RefSeq" id="XP_458888.2">
    <property type="nucleotide sequence ID" value="XM_458888.1"/>
</dbReference>
<evidence type="ECO:0000313" key="4">
    <source>
        <dbReference type="EMBL" id="CAG87040.2"/>
    </source>
</evidence>
<dbReference type="eggNOG" id="ENOG502RQ8I">
    <property type="taxonomic scope" value="Eukaryota"/>
</dbReference>
<evidence type="ECO:0000313" key="5">
    <source>
        <dbReference type="Proteomes" id="UP000000599"/>
    </source>
</evidence>
<dbReference type="GeneID" id="2901231"/>
<dbReference type="EMBL" id="CR382136">
    <property type="protein sequence ID" value="CAG87040.2"/>
    <property type="molecule type" value="Genomic_DNA"/>
</dbReference>
<protein>
    <submittedName>
        <fullName evidence="4">DEHA2D09724p</fullName>
    </submittedName>
</protein>
<feature type="coiled-coil region" evidence="1">
    <location>
        <begin position="354"/>
        <end position="388"/>
    </location>
</feature>
<organism evidence="4 5">
    <name type="scientific">Debaryomyces hansenii (strain ATCC 36239 / CBS 767 / BCRC 21394 / JCM 1990 / NBRC 0083 / IGC 2968)</name>
    <name type="common">Yeast</name>
    <name type="synonym">Torulaspora hansenii</name>
    <dbReference type="NCBI Taxonomy" id="284592"/>
    <lineage>
        <taxon>Eukaryota</taxon>
        <taxon>Fungi</taxon>
        <taxon>Dikarya</taxon>
        <taxon>Ascomycota</taxon>
        <taxon>Saccharomycotina</taxon>
        <taxon>Pichiomycetes</taxon>
        <taxon>Debaryomycetaceae</taxon>
        <taxon>Debaryomyces</taxon>
    </lineage>
</organism>
<dbReference type="InParanoid" id="Q6BSD2"/>
<feature type="region of interest" description="Disordered" evidence="2">
    <location>
        <begin position="147"/>
        <end position="189"/>
    </location>
</feature>
<evidence type="ECO:0000259" key="3">
    <source>
        <dbReference type="Pfam" id="PF15272"/>
    </source>
</evidence>